<feature type="compositionally biased region" description="Low complexity" evidence="1">
    <location>
        <begin position="19"/>
        <end position="29"/>
    </location>
</feature>
<name>A0ABP9FIP3_9ACTN</name>
<sequence>MALFRPYERKQSTSTDRMAALTPKGAKAAAKAEKAAAQPSTPVEPVVEPPAQKIKVTRKKEGATPSRRQAEAARMDRLHPTLTPKQQRKADAQARSQARMDAWERTENSPARALARDYVDTRWTVAEFMLPAMILVMVGVMVTMQNPVLSSYIAMGLWVLLAITIINVAIMWRGFKKLLAERHPNEPRRGLLVYMFNRALMIRRFRQPGPRVKRGEAI</sequence>
<gene>
    <name evidence="3" type="ORF">GCM10025789_24030</name>
</gene>
<evidence type="ECO:0000313" key="3">
    <source>
        <dbReference type="EMBL" id="GAA4904179.1"/>
    </source>
</evidence>
<organism evidence="3 4">
    <name type="scientific">Tessaracoccus lubricantis</name>
    <dbReference type="NCBI Taxonomy" id="545543"/>
    <lineage>
        <taxon>Bacteria</taxon>
        <taxon>Bacillati</taxon>
        <taxon>Actinomycetota</taxon>
        <taxon>Actinomycetes</taxon>
        <taxon>Propionibacteriales</taxon>
        <taxon>Propionibacteriaceae</taxon>
        <taxon>Tessaracoccus</taxon>
    </lineage>
</organism>
<dbReference type="InterPro" id="IPR021403">
    <property type="entry name" value="DUF3043"/>
</dbReference>
<reference evidence="4" key="1">
    <citation type="journal article" date="2019" name="Int. J. Syst. Evol. Microbiol.">
        <title>The Global Catalogue of Microorganisms (GCM) 10K type strain sequencing project: providing services to taxonomists for standard genome sequencing and annotation.</title>
        <authorList>
            <consortium name="The Broad Institute Genomics Platform"/>
            <consortium name="The Broad Institute Genome Sequencing Center for Infectious Disease"/>
            <person name="Wu L."/>
            <person name="Ma J."/>
        </authorList>
    </citation>
    <scope>NUCLEOTIDE SEQUENCE [LARGE SCALE GENOMIC DNA]</scope>
    <source>
        <strain evidence="4">JCM 19125</strain>
    </source>
</reference>
<evidence type="ECO:0000256" key="2">
    <source>
        <dbReference type="SAM" id="Phobius"/>
    </source>
</evidence>
<feature type="transmembrane region" description="Helical" evidence="2">
    <location>
        <begin position="125"/>
        <end position="144"/>
    </location>
</feature>
<evidence type="ECO:0000256" key="1">
    <source>
        <dbReference type="SAM" id="MobiDB-lite"/>
    </source>
</evidence>
<feature type="transmembrane region" description="Helical" evidence="2">
    <location>
        <begin position="150"/>
        <end position="172"/>
    </location>
</feature>
<keyword evidence="2" id="KW-1133">Transmembrane helix</keyword>
<dbReference type="Proteomes" id="UP001501521">
    <property type="component" value="Unassembled WGS sequence"/>
</dbReference>
<keyword evidence="2" id="KW-0472">Membrane</keyword>
<protein>
    <submittedName>
        <fullName evidence="3">DUF3043 domain-containing protein</fullName>
    </submittedName>
</protein>
<evidence type="ECO:0000313" key="4">
    <source>
        <dbReference type="Proteomes" id="UP001501521"/>
    </source>
</evidence>
<proteinExistence type="predicted"/>
<feature type="region of interest" description="Disordered" evidence="1">
    <location>
        <begin position="1"/>
        <end position="105"/>
    </location>
</feature>
<feature type="compositionally biased region" description="Basic and acidic residues" evidence="1">
    <location>
        <begin position="68"/>
        <end position="79"/>
    </location>
</feature>
<accession>A0ABP9FIP3</accession>
<dbReference type="Pfam" id="PF11241">
    <property type="entry name" value="DUF3043"/>
    <property type="match status" value="1"/>
</dbReference>
<keyword evidence="4" id="KW-1185">Reference proteome</keyword>
<dbReference type="RefSeq" id="WP_345583161.1">
    <property type="nucleotide sequence ID" value="NZ_BAABLV010000036.1"/>
</dbReference>
<dbReference type="EMBL" id="BAABLV010000036">
    <property type="protein sequence ID" value="GAA4904179.1"/>
    <property type="molecule type" value="Genomic_DNA"/>
</dbReference>
<feature type="compositionally biased region" description="Basic and acidic residues" evidence="1">
    <location>
        <begin position="1"/>
        <end position="11"/>
    </location>
</feature>
<keyword evidence="2" id="KW-0812">Transmembrane</keyword>
<comment type="caution">
    <text evidence="3">The sequence shown here is derived from an EMBL/GenBank/DDBJ whole genome shotgun (WGS) entry which is preliminary data.</text>
</comment>